<evidence type="ECO:0000256" key="1">
    <source>
        <dbReference type="SAM" id="Coils"/>
    </source>
</evidence>
<proteinExistence type="predicted"/>
<organism evidence="3 4">
    <name type="scientific">Bradyrhizobium macuxiense</name>
    <dbReference type="NCBI Taxonomy" id="1755647"/>
    <lineage>
        <taxon>Bacteria</taxon>
        <taxon>Pseudomonadati</taxon>
        <taxon>Pseudomonadota</taxon>
        <taxon>Alphaproteobacteria</taxon>
        <taxon>Hyphomicrobiales</taxon>
        <taxon>Nitrobacteraceae</taxon>
        <taxon>Bradyrhizobium</taxon>
    </lineage>
</organism>
<evidence type="ECO:0000256" key="2">
    <source>
        <dbReference type="SAM" id="MobiDB-lite"/>
    </source>
</evidence>
<reference evidence="3 4" key="1">
    <citation type="submission" date="2015-11" db="EMBL/GenBank/DDBJ databases">
        <title>Draft Genome Sequence of the Strain BR 10303 (Bradyrhizobium sp.) isolated from nodules of Centrolobium paraense.</title>
        <authorList>
            <person name="Zelli J.E."/>
            <person name="Simoes-Araujo J.L."/>
            <person name="Barauna A.C."/>
            <person name="Silva K."/>
        </authorList>
    </citation>
    <scope>NUCLEOTIDE SEQUENCE [LARGE SCALE GENOMIC DNA]</scope>
    <source>
        <strain evidence="3 4">BR 10303</strain>
    </source>
</reference>
<feature type="region of interest" description="Disordered" evidence="2">
    <location>
        <begin position="1"/>
        <end position="26"/>
    </location>
</feature>
<sequence length="371" mass="40903">MANQFQHTGFGGRPSPFKNESVPASPTGNVVASPMPGMMVIGDPLGGVLPPAAHERVEGMKLRLEELTLLYRNAFAEEQAVRLEVLKIEARIAELQRPRGQGGADLDSNDFRVVSERARLDRARGDLNRLLAAQEPRNAESQRIGELLRNIDAAIAARPTGTVGRMVEVEPPPVKGGDVLGAIEARRRRLRELQADLQRTRCAPYPSVDRKRAMIEQVETLAERGRPDATSSIEYAEDVRWPLATHRVDVHNSAGAVGFAQMPDTLALFAWLFRDRLIEQLDREIDECADDDAALNAKARAEQEMKVLADILATEREECALIDLAKKQGLPINHRADINPLALLQIEWVLAPPPIPREDEGLAGVVRHVGP</sequence>
<feature type="coiled-coil region" evidence="1">
    <location>
        <begin position="278"/>
        <end position="318"/>
    </location>
</feature>
<comment type="caution">
    <text evidence="3">The sequence shown here is derived from an EMBL/GenBank/DDBJ whole genome shotgun (WGS) entry which is preliminary data.</text>
</comment>
<protein>
    <submittedName>
        <fullName evidence="3">Uncharacterized protein</fullName>
    </submittedName>
</protein>
<evidence type="ECO:0000313" key="4">
    <source>
        <dbReference type="Proteomes" id="UP000057737"/>
    </source>
</evidence>
<dbReference type="Proteomes" id="UP000057737">
    <property type="component" value="Unassembled WGS sequence"/>
</dbReference>
<keyword evidence="1" id="KW-0175">Coiled coil</keyword>
<keyword evidence="4" id="KW-1185">Reference proteome</keyword>
<evidence type="ECO:0000313" key="3">
    <source>
        <dbReference type="EMBL" id="KWV50488.1"/>
    </source>
</evidence>
<name>A0A109JKE1_9BRAD</name>
<dbReference type="EMBL" id="LNCU01000095">
    <property type="protein sequence ID" value="KWV50488.1"/>
    <property type="molecule type" value="Genomic_DNA"/>
</dbReference>
<dbReference type="AlphaFoldDB" id="A0A109JKE1"/>
<accession>A0A109JKE1</accession>
<gene>
    <name evidence="3" type="ORF">AS156_14275</name>
</gene>